<feature type="repeat" description="Solcar" evidence="8">
    <location>
        <begin position="134"/>
        <end position="218"/>
    </location>
</feature>
<sequence length="332" mass="36774">MKSNYSSQGEANSSTIMTSGEAASASIKSNNAVYLLRSSNTTTTTTPPPYSDILKGFLTGQLHALVALLGGRLRELIYDPTVDKQFQSLHHLKMNNIKRGRLNFVFGATYSPASLGVFEILTKKLKSTNDGRPLSLYQEACCGLTAGAIAAFTWQPFSLASSRIPPHNFSYRTLFCTLHETVKQGGFWALWKCSGFGRGKLMVGSMGMLTSYHRSFNYLVESRGLSEGDAQLSASIISGFIASACCHPFEYLKSIKDVVKMKYNAGEKHAYTVIPLYISKILTPHSGFRFYVSFLKTFSSWAGFCMMQWYIFELVSAAEKKYMDPTTPDSQP</sequence>
<dbReference type="PANTHER" id="PTHR45618">
    <property type="entry name" value="MITOCHONDRIAL DICARBOXYLATE CARRIER-RELATED"/>
    <property type="match status" value="1"/>
</dbReference>
<comment type="caution">
    <text evidence="10">The sequence shown here is derived from an EMBL/GenBank/DDBJ whole genome shotgun (WGS) entry which is preliminary data.</text>
</comment>
<evidence type="ECO:0000256" key="6">
    <source>
        <dbReference type="ARBA" id="ARBA00022989"/>
    </source>
</evidence>
<protein>
    <recommendedName>
        <fullName evidence="12">Mitochondrial carrier protein</fullName>
    </recommendedName>
</protein>
<dbReference type="Pfam" id="PF00153">
    <property type="entry name" value="Mito_carr"/>
    <property type="match status" value="1"/>
</dbReference>
<comment type="similarity">
    <text evidence="2 9">Belongs to the mitochondrial carrier (TC 2.A.29) family.</text>
</comment>
<evidence type="ECO:0000256" key="7">
    <source>
        <dbReference type="ARBA" id="ARBA00023136"/>
    </source>
</evidence>
<evidence type="ECO:0000256" key="8">
    <source>
        <dbReference type="PROSITE-ProRule" id="PRU00282"/>
    </source>
</evidence>
<dbReference type="InterPro" id="IPR023395">
    <property type="entry name" value="MCP_dom_sf"/>
</dbReference>
<evidence type="ECO:0000313" key="10">
    <source>
        <dbReference type="EMBL" id="KAK4440426.1"/>
    </source>
</evidence>
<dbReference type="Gene3D" id="1.50.40.10">
    <property type="entry name" value="Mitochondrial carrier domain"/>
    <property type="match status" value="1"/>
</dbReference>
<name>A0AAE1Z1V2_9LAMI</name>
<evidence type="ECO:0000313" key="11">
    <source>
        <dbReference type="Proteomes" id="UP001293254"/>
    </source>
</evidence>
<keyword evidence="4 8" id="KW-0812">Transmembrane</keyword>
<dbReference type="AlphaFoldDB" id="A0AAE1Z1V2"/>
<evidence type="ECO:0000256" key="1">
    <source>
        <dbReference type="ARBA" id="ARBA00004141"/>
    </source>
</evidence>
<dbReference type="SUPFAM" id="SSF103506">
    <property type="entry name" value="Mitochondrial carrier"/>
    <property type="match status" value="1"/>
</dbReference>
<proteinExistence type="inferred from homology"/>
<evidence type="ECO:0000256" key="4">
    <source>
        <dbReference type="ARBA" id="ARBA00022692"/>
    </source>
</evidence>
<evidence type="ECO:0000256" key="2">
    <source>
        <dbReference type="ARBA" id="ARBA00006375"/>
    </source>
</evidence>
<keyword evidence="6" id="KW-1133">Transmembrane helix</keyword>
<organism evidence="10 11">
    <name type="scientific">Sesamum alatum</name>
    <dbReference type="NCBI Taxonomy" id="300844"/>
    <lineage>
        <taxon>Eukaryota</taxon>
        <taxon>Viridiplantae</taxon>
        <taxon>Streptophyta</taxon>
        <taxon>Embryophyta</taxon>
        <taxon>Tracheophyta</taxon>
        <taxon>Spermatophyta</taxon>
        <taxon>Magnoliopsida</taxon>
        <taxon>eudicotyledons</taxon>
        <taxon>Gunneridae</taxon>
        <taxon>Pentapetalae</taxon>
        <taxon>asterids</taxon>
        <taxon>lamiids</taxon>
        <taxon>Lamiales</taxon>
        <taxon>Pedaliaceae</taxon>
        <taxon>Sesamum</taxon>
    </lineage>
</organism>
<dbReference type="Proteomes" id="UP001293254">
    <property type="component" value="Unassembled WGS sequence"/>
</dbReference>
<keyword evidence="7 8" id="KW-0472">Membrane</keyword>
<evidence type="ECO:0008006" key="12">
    <source>
        <dbReference type="Google" id="ProtNLM"/>
    </source>
</evidence>
<reference evidence="10" key="2">
    <citation type="journal article" date="2024" name="Plant">
        <title>Genomic evolution and insights into agronomic trait innovations of Sesamum species.</title>
        <authorList>
            <person name="Miao H."/>
            <person name="Wang L."/>
            <person name="Qu L."/>
            <person name="Liu H."/>
            <person name="Sun Y."/>
            <person name="Le M."/>
            <person name="Wang Q."/>
            <person name="Wei S."/>
            <person name="Zheng Y."/>
            <person name="Lin W."/>
            <person name="Duan Y."/>
            <person name="Cao H."/>
            <person name="Xiong S."/>
            <person name="Wang X."/>
            <person name="Wei L."/>
            <person name="Li C."/>
            <person name="Ma Q."/>
            <person name="Ju M."/>
            <person name="Zhao R."/>
            <person name="Li G."/>
            <person name="Mu C."/>
            <person name="Tian Q."/>
            <person name="Mei H."/>
            <person name="Zhang T."/>
            <person name="Gao T."/>
            <person name="Zhang H."/>
        </authorList>
    </citation>
    <scope>NUCLEOTIDE SEQUENCE</scope>
    <source>
        <strain evidence="10">3651</strain>
    </source>
</reference>
<reference evidence="10" key="1">
    <citation type="submission" date="2020-06" db="EMBL/GenBank/DDBJ databases">
        <authorList>
            <person name="Li T."/>
            <person name="Hu X."/>
            <person name="Zhang T."/>
            <person name="Song X."/>
            <person name="Zhang H."/>
            <person name="Dai N."/>
            <person name="Sheng W."/>
            <person name="Hou X."/>
            <person name="Wei L."/>
        </authorList>
    </citation>
    <scope>NUCLEOTIDE SEQUENCE</scope>
    <source>
        <strain evidence="10">3651</strain>
        <tissue evidence="10">Leaf</tissue>
    </source>
</reference>
<comment type="subcellular location">
    <subcellularLocation>
        <location evidence="1">Membrane</location>
        <topology evidence="1">Multi-pass membrane protein</topology>
    </subcellularLocation>
</comment>
<dbReference type="InterPro" id="IPR050391">
    <property type="entry name" value="Mito_Metabolite_Transporter"/>
</dbReference>
<keyword evidence="5" id="KW-0677">Repeat</keyword>
<dbReference type="GO" id="GO:0016020">
    <property type="term" value="C:membrane"/>
    <property type="evidence" value="ECO:0007669"/>
    <property type="project" value="UniProtKB-SubCell"/>
</dbReference>
<evidence type="ECO:0000256" key="9">
    <source>
        <dbReference type="RuleBase" id="RU000488"/>
    </source>
</evidence>
<dbReference type="InterPro" id="IPR018108">
    <property type="entry name" value="MCP_transmembrane"/>
</dbReference>
<accession>A0AAE1Z1V2</accession>
<dbReference type="EMBL" id="JACGWO010000001">
    <property type="protein sequence ID" value="KAK4440426.1"/>
    <property type="molecule type" value="Genomic_DNA"/>
</dbReference>
<dbReference type="PROSITE" id="PS50920">
    <property type="entry name" value="SOLCAR"/>
    <property type="match status" value="1"/>
</dbReference>
<gene>
    <name evidence="10" type="ORF">Salat_0377500</name>
</gene>
<keyword evidence="3 9" id="KW-0813">Transport</keyword>
<evidence type="ECO:0000256" key="5">
    <source>
        <dbReference type="ARBA" id="ARBA00022737"/>
    </source>
</evidence>
<evidence type="ECO:0000256" key="3">
    <source>
        <dbReference type="ARBA" id="ARBA00022448"/>
    </source>
</evidence>
<keyword evidence="11" id="KW-1185">Reference proteome</keyword>